<protein>
    <submittedName>
        <fullName evidence="1">Phage protein Gp37/Gp68</fullName>
    </submittedName>
</protein>
<keyword evidence="2" id="KW-1185">Reference proteome</keyword>
<proteinExistence type="predicted"/>
<dbReference type="RefSeq" id="WP_068263571.1">
    <property type="nucleotide sequence ID" value="NZ_LWSK01000049.1"/>
</dbReference>
<sequence>MAQSSIEWTDSTWNPVTGCTKISEGCRFCYAERMSRRLLAMGQANYANGFKLTLQEGMLDRPLSWKKPRLIFVNSMSDLFHKDVPLEFIQRVFEVMRRSHWHEFQVLTKRSERIAELSKDLDWPDNVWMGVSVEDHRVVHRIDDLRNTAAKTKFLSVEPLIGCLGKFDLRGIDWVIAGGESGPGSRPMEPDWVVKVRDRCLEQRVPFFFKQWGGVNKKKTGRVLKGRTWDEMPHRFAKTAVGKAATSSGS</sequence>
<dbReference type="InterPro" id="IPR011101">
    <property type="entry name" value="DUF5131"/>
</dbReference>
<evidence type="ECO:0000313" key="2">
    <source>
        <dbReference type="Proteomes" id="UP000322699"/>
    </source>
</evidence>
<dbReference type="Pfam" id="PF07505">
    <property type="entry name" value="DUF5131"/>
    <property type="match status" value="1"/>
</dbReference>
<dbReference type="Proteomes" id="UP000322699">
    <property type="component" value="Unassembled WGS sequence"/>
</dbReference>
<organism evidence="1 2">
    <name type="scientific">Rubripirellula obstinata</name>
    <dbReference type="NCBI Taxonomy" id="406547"/>
    <lineage>
        <taxon>Bacteria</taxon>
        <taxon>Pseudomonadati</taxon>
        <taxon>Planctomycetota</taxon>
        <taxon>Planctomycetia</taxon>
        <taxon>Pirellulales</taxon>
        <taxon>Pirellulaceae</taxon>
        <taxon>Rubripirellula</taxon>
    </lineage>
</organism>
<evidence type="ECO:0000313" key="1">
    <source>
        <dbReference type="EMBL" id="KAA1258076.1"/>
    </source>
</evidence>
<gene>
    <name evidence="1" type="ORF">LF1_05910</name>
</gene>
<accession>A0A5B1CBY9</accession>
<reference evidence="1 2" key="1">
    <citation type="submission" date="2019-08" db="EMBL/GenBank/DDBJ databases">
        <title>Deep-cultivation of Planctomycetes and their phenomic and genomic characterization uncovers novel biology.</title>
        <authorList>
            <person name="Wiegand S."/>
            <person name="Jogler M."/>
            <person name="Boedeker C."/>
            <person name="Pinto D."/>
            <person name="Vollmers J."/>
            <person name="Rivas-Marin E."/>
            <person name="Kohn T."/>
            <person name="Peeters S.H."/>
            <person name="Heuer A."/>
            <person name="Rast P."/>
            <person name="Oberbeckmann S."/>
            <person name="Bunk B."/>
            <person name="Jeske O."/>
            <person name="Meyerdierks A."/>
            <person name="Storesund J.E."/>
            <person name="Kallscheuer N."/>
            <person name="Luecker S."/>
            <person name="Lage O.M."/>
            <person name="Pohl T."/>
            <person name="Merkel B.J."/>
            <person name="Hornburger P."/>
            <person name="Mueller R.-W."/>
            <person name="Bruemmer F."/>
            <person name="Labrenz M."/>
            <person name="Spormann A.M."/>
            <person name="Op Den Camp H."/>
            <person name="Overmann J."/>
            <person name="Amann R."/>
            <person name="Jetten M.S.M."/>
            <person name="Mascher T."/>
            <person name="Medema M.H."/>
            <person name="Devos D.P."/>
            <person name="Kaster A.-K."/>
            <person name="Ovreas L."/>
            <person name="Rohde M."/>
            <person name="Galperin M.Y."/>
            <person name="Jogler C."/>
        </authorList>
    </citation>
    <scope>NUCLEOTIDE SEQUENCE [LARGE SCALE GENOMIC DNA]</scope>
    <source>
        <strain evidence="1 2">LF1</strain>
    </source>
</reference>
<dbReference type="EMBL" id="VRLW01000001">
    <property type="protein sequence ID" value="KAA1258076.1"/>
    <property type="molecule type" value="Genomic_DNA"/>
</dbReference>
<dbReference type="OrthoDB" id="9787478at2"/>
<dbReference type="AlphaFoldDB" id="A0A5B1CBY9"/>
<name>A0A5B1CBY9_9BACT</name>
<comment type="caution">
    <text evidence="1">The sequence shown here is derived from an EMBL/GenBank/DDBJ whole genome shotgun (WGS) entry which is preliminary data.</text>
</comment>